<evidence type="ECO:0000313" key="2">
    <source>
        <dbReference type="Proteomes" id="UP001189429"/>
    </source>
</evidence>
<organism evidence="1 2">
    <name type="scientific">Prorocentrum cordatum</name>
    <dbReference type="NCBI Taxonomy" id="2364126"/>
    <lineage>
        <taxon>Eukaryota</taxon>
        <taxon>Sar</taxon>
        <taxon>Alveolata</taxon>
        <taxon>Dinophyceae</taxon>
        <taxon>Prorocentrales</taxon>
        <taxon>Prorocentraceae</taxon>
        <taxon>Prorocentrum</taxon>
    </lineage>
</organism>
<proteinExistence type="predicted"/>
<accession>A0ABN9R568</accession>
<keyword evidence="2" id="KW-1185">Reference proteome</keyword>
<protein>
    <submittedName>
        <fullName evidence="1">Uncharacterized protein</fullName>
    </submittedName>
</protein>
<sequence length="150" mass="16597">MIDCGMLGYFGNCLQTPQGIPSSIIATDPHLDVIEAIPEVDVVQTRLLAKSFLDHCGAGIDISYSTEYFVAFTFLVFLYDDSIWCLSARSQTSNFAHPALAKSTDQLLNLEEGRLRTCISTGRSLAHKDCRRGARFRGRWLRHITSAAGP</sequence>
<gene>
    <name evidence="1" type="ORF">PCOR1329_LOCUS16036</name>
</gene>
<name>A0ABN9R568_9DINO</name>
<dbReference type="EMBL" id="CAUYUJ010004891">
    <property type="protein sequence ID" value="CAK0811411.1"/>
    <property type="molecule type" value="Genomic_DNA"/>
</dbReference>
<comment type="caution">
    <text evidence="1">The sequence shown here is derived from an EMBL/GenBank/DDBJ whole genome shotgun (WGS) entry which is preliminary data.</text>
</comment>
<dbReference type="Proteomes" id="UP001189429">
    <property type="component" value="Unassembled WGS sequence"/>
</dbReference>
<evidence type="ECO:0000313" key="1">
    <source>
        <dbReference type="EMBL" id="CAK0811411.1"/>
    </source>
</evidence>
<reference evidence="1" key="1">
    <citation type="submission" date="2023-10" db="EMBL/GenBank/DDBJ databases">
        <authorList>
            <person name="Chen Y."/>
            <person name="Shah S."/>
            <person name="Dougan E. K."/>
            <person name="Thang M."/>
            <person name="Chan C."/>
        </authorList>
    </citation>
    <scope>NUCLEOTIDE SEQUENCE [LARGE SCALE GENOMIC DNA]</scope>
</reference>